<dbReference type="SUPFAM" id="SSF46785">
    <property type="entry name" value="Winged helix' DNA-binding domain"/>
    <property type="match status" value="2"/>
</dbReference>
<keyword evidence="1" id="KW-0805">Transcription regulation</keyword>
<organism evidence="5 6">
    <name type="scientific">Labedaea rhizosphaerae</name>
    <dbReference type="NCBI Taxonomy" id="598644"/>
    <lineage>
        <taxon>Bacteria</taxon>
        <taxon>Bacillati</taxon>
        <taxon>Actinomycetota</taxon>
        <taxon>Actinomycetes</taxon>
        <taxon>Pseudonocardiales</taxon>
        <taxon>Pseudonocardiaceae</taxon>
        <taxon>Labedaea</taxon>
    </lineage>
</organism>
<evidence type="ECO:0000256" key="1">
    <source>
        <dbReference type="ARBA" id="ARBA00023015"/>
    </source>
</evidence>
<dbReference type="Proteomes" id="UP000295444">
    <property type="component" value="Unassembled WGS sequence"/>
</dbReference>
<evidence type="ECO:0000256" key="2">
    <source>
        <dbReference type="ARBA" id="ARBA00023125"/>
    </source>
</evidence>
<dbReference type="PANTHER" id="PTHR33204:SF18">
    <property type="entry name" value="TRANSCRIPTIONAL REGULATORY PROTEIN"/>
    <property type="match status" value="1"/>
</dbReference>
<dbReference type="Gene3D" id="1.10.10.10">
    <property type="entry name" value="Winged helix-like DNA-binding domain superfamily/Winged helix DNA-binding domain"/>
    <property type="match status" value="2"/>
</dbReference>
<name>A0A4R6RVK0_LABRH</name>
<dbReference type="EMBL" id="SNXZ01000009">
    <property type="protein sequence ID" value="TDP91012.1"/>
    <property type="molecule type" value="Genomic_DNA"/>
</dbReference>
<evidence type="ECO:0000313" key="6">
    <source>
        <dbReference type="Proteomes" id="UP000295444"/>
    </source>
</evidence>
<dbReference type="GO" id="GO:0003677">
    <property type="term" value="F:DNA binding"/>
    <property type="evidence" value="ECO:0007669"/>
    <property type="project" value="UniProtKB-KW"/>
</dbReference>
<feature type="domain" description="HTH hxlR-type" evidence="4">
    <location>
        <begin position="13"/>
        <end position="116"/>
    </location>
</feature>
<dbReference type="InterPro" id="IPR036390">
    <property type="entry name" value="WH_DNA-bd_sf"/>
</dbReference>
<evidence type="ECO:0000256" key="3">
    <source>
        <dbReference type="ARBA" id="ARBA00023163"/>
    </source>
</evidence>
<accession>A0A4R6RVK0</accession>
<dbReference type="RefSeq" id="WP_208115939.1">
    <property type="nucleotide sequence ID" value="NZ_SNXZ01000009.1"/>
</dbReference>
<sequence>MVIHPPDQPSLLEPGGDNAVAYAVGITADEWTLLIMRQALSGRPQRYGELRERLPISDAMLAARLRMLTGYGLLRAEEYTTAPRRYEYVVTQRGAGLWPVLIGIWAWERRWVPGQAEHLPLMRHAACGEIADPRLHCGTCGAPANLDDVCGRFGPSWSWRRSVPKVPTRRRGAASGSGDFAATLALIGNRWAVSLIGAIMLGTHRFGELRKLTGAPAPVVSQRLRTFTESGALAAGPDGGYFLTEQGRDFFGVIACCLRWGAQWFVSPEGPALTLIHRDDHEFAASLHCDQCDQALAGADIRELSPAAVGSR</sequence>
<dbReference type="PROSITE" id="PS51118">
    <property type="entry name" value="HTH_HXLR"/>
    <property type="match status" value="2"/>
</dbReference>
<dbReference type="AlphaFoldDB" id="A0A4R6RVK0"/>
<dbReference type="InterPro" id="IPR002577">
    <property type="entry name" value="HTH_HxlR"/>
</dbReference>
<reference evidence="5 6" key="1">
    <citation type="submission" date="2019-03" db="EMBL/GenBank/DDBJ databases">
        <title>Genomic Encyclopedia of Type Strains, Phase IV (KMG-IV): sequencing the most valuable type-strain genomes for metagenomic binning, comparative biology and taxonomic classification.</title>
        <authorList>
            <person name="Goeker M."/>
        </authorList>
    </citation>
    <scope>NUCLEOTIDE SEQUENCE [LARGE SCALE GENOMIC DNA]</scope>
    <source>
        <strain evidence="5 6">DSM 45361</strain>
    </source>
</reference>
<proteinExistence type="predicted"/>
<dbReference type="Pfam" id="PF01638">
    <property type="entry name" value="HxlR"/>
    <property type="match status" value="2"/>
</dbReference>
<dbReference type="InterPro" id="IPR036388">
    <property type="entry name" value="WH-like_DNA-bd_sf"/>
</dbReference>
<protein>
    <submittedName>
        <fullName evidence="5">HxlR family transcriptional regulator</fullName>
    </submittedName>
</protein>
<keyword evidence="3" id="KW-0804">Transcription</keyword>
<comment type="caution">
    <text evidence="5">The sequence shown here is derived from an EMBL/GenBank/DDBJ whole genome shotgun (WGS) entry which is preliminary data.</text>
</comment>
<feature type="domain" description="HTH hxlR-type" evidence="4">
    <location>
        <begin position="177"/>
        <end position="269"/>
    </location>
</feature>
<dbReference type="PANTHER" id="PTHR33204">
    <property type="entry name" value="TRANSCRIPTIONAL REGULATOR, MARR FAMILY"/>
    <property type="match status" value="1"/>
</dbReference>
<gene>
    <name evidence="5" type="ORF">EV186_1094</name>
</gene>
<keyword evidence="2" id="KW-0238">DNA-binding</keyword>
<keyword evidence="6" id="KW-1185">Reference proteome</keyword>
<evidence type="ECO:0000313" key="5">
    <source>
        <dbReference type="EMBL" id="TDP91012.1"/>
    </source>
</evidence>
<evidence type="ECO:0000259" key="4">
    <source>
        <dbReference type="PROSITE" id="PS51118"/>
    </source>
</evidence>